<name>A0A8H5FCM3_9AGAR</name>
<evidence type="ECO:0000313" key="2">
    <source>
        <dbReference type="EMBL" id="KAF5331901.1"/>
    </source>
</evidence>
<reference evidence="2 3" key="1">
    <citation type="journal article" date="2020" name="ISME J.">
        <title>Uncovering the hidden diversity of litter-decomposition mechanisms in mushroom-forming fungi.</title>
        <authorList>
            <person name="Floudas D."/>
            <person name="Bentzer J."/>
            <person name="Ahren D."/>
            <person name="Johansson T."/>
            <person name="Persson P."/>
            <person name="Tunlid A."/>
        </authorList>
    </citation>
    <scope>NUCLEOTIDE SEQUENCE [LARGE SCALE GENOMIC DNA]</scope>
    <source>
        <strain evidence="2 3">CBS 175.51</strain>
    </source>
</reference>
<evidence type="ECO:0000313" key="3">
    <source>
        <dbReference type="Proteomes" id="UP000541558"/>
    </source>
</evidence>
<comment type="caution">
    <text evidence="2">The sequence shown here is derived from an EMBL/GenBank/DDBJ whole genome shotgun (WGS) entry which is preliminary data.</text>
</comment>
<dbReference type="SUPFAM" id="SSF56399">
    <property type="entry name" value="ADP-ribosylation"/>
    <property type="match status" value="1"/>
</dbReference>
<dbReference type="Proteomes" id="UP000541558">
    <property type="component" value="Unassembled WGS sequence"/>
</dbReference>
<organism evidence="2 3">
    <name type="scientific">Ephemerocybe angulata</name>
    <dbReference type="NCBI Taxonomy" id="980116"/>
    <lineage>
        <taxon>Eukaryota</taxon>
        <taxon>Fungi</taxon>
        <taxon>Dikarya</taxon>
        <taxon>Basidiomycota</taxon>
        <taxon>Agaricomycotina</taxon>
        <taxon>Agaricomycetes</taxon>
        <taxon>Agaricomycetidae</taxon>
        <taxon>Agaricales</taxon>
        <taxon>Agaricineae</taxon>
        <taxon>Psathyrellaceae</taxon>
        <taxon>Ephemerocybe</taxon>
    </lineage>
</organism>
<proteinExistence type="predicted"/>
<evidence type="ECO:0000259" key="1">
    <source>
        <dbReference type="Pfam" id="PF00644"/>
    </source>
</evidence>
<dbReference type="Gene3D" id="3.90.228.10">
    <property type="match status" value="1"/>
</dbReference>
<gene>
    <name evidence="2" type="ORF">D9611_008988</name>
</gene>
<sequence length="234" mass="25947">MHVVVDISGDASFHLCTDTPEDLVHIPPSDDDHQRISNIFNNAWKHPKPFPKIHNIFYVAHHSADALAHISRFSNYSFLWLNSNKVGNTQLLFHGTPRTCLIGTTASPAHTRLCERLDCSLCLILRESYDIEKAKSARMFGTGIYSTNVSSKADLYASPRRLMGRATLKSVILNHVVLGRTQLMLSADQSLQHAPDIYNSVTGATSSEGGALAYHEAVVYREDAMCASAVIFYE</sequence>
<dbReference type="OrthoDB" id="9514740at2759"/>
<dbReference type="EMBL" id="JAACJK010000112">
    <property type="protein sequence ID" value="KAF5331901.1"/>
    <property type="molecule type" value="Genomic_DNA"/>
</dbReference>
<protein>
    <recommendedName>
        <fullName evidence="1">PARP catalytic domain-containing protein</fullName>
    </recommendedName>
</protein>
<feature type="domain" description="PARP catalytic" evidence="1">
    <location>
        <begin position="136"/>
        <end position="208"/>
    </location>
</feature>
<dbReference type="InterPro" id="IPR012317">
    <property type="entry name" value="Poly(ADP-ribose)pol_cat_dom"/>
</dbReference>
<dbReference type="AlphaFoldDB" id="A0A8H5FCM3"/>
<keyword evidence="3" id="KW-1185">Reference proteome</keyword>
<dbReference type="Pfam" id="PF00644">
    <property type="entry name" value="PARP"/>
    <property type="match status" value="1"/>
</dbReference>
<accession>A0A8H5FCM3</accession>
<dbReference type="GO" id="GO:0003950">
    <property type="term" value="F:NAD+ poly-ADP-ribosyltransferase activity"/>
    <property type="evidence" value="ECO:0007669"/>
    <property type="project" value="InterPro"/>
</dbReference>